<name>A0A2G5SGK9_9PELO</name>
<sequence length="362" mass="42717">MENYQRPTHRQEECQKFDSASLMNELEELIEPQEKLGVVEHPEDTSKKRRFVRERGILGSIGGYQKPGTFVQDCRESKQGRMRGIVLSEKYQIQLETMEKMVDVDPNVRGDCERHYKSALAAQSKQLRQFKPKELFLTLFKFPQTAYYIRFMHFGINELKLQKCGNNGVKILAFVSKKSTFGVAHNIERNHEKMIHIQIHRRKRSDNYPELFKIENESFPGWIENDSIFHVYVKSVQEVANILLQRMFKAFPQFFNGFELGIDTSSYVGSHLVNSAELKEYLYRINRLDVKQNLTEQCWEKIFGMCRRAVFLHFLSETDVKELYKVMRVWDKMQRDEPLTVTMEVPIDGRNTFIFQPEELSS</sequence>
<protein>
    <submittedName>
        <fullName evidence="1">Uncharacterized protein</fullName>
    </submittedName>
</protein>
<reference evidence="2" key="1">
    <citation type="submission" date="2017-10" db="EMBL/GenBank/DDBJ databases">
        <title>Rapid genome shrinkage in a self-fertile nematode reveals novel sperm competition proteins.</title>
        <authorList>
            <person name="Yin D."/>
            <person name="Schwarz E.M."/>
            <person name="Thomas C.G."/>
            <person name="Felde R.L."/>
            <person name="Korf I.F."/>
            <person name="Cutter A.D."/>
            <person name="Schartner C.M."/>
            <person name="Ralston E.J."/>
            <person name="Meyer B.J."/>
            <person name="Haag E.S."/>
        </authorList>
    </citation>
    <scope>NUCLEOTIDE SEQUENCE [LARGE SCALE GENOMIC DNA]</scope>
    <source>
        <strain evidence="2">JU1422</strain>
    </source>
</reference>
<dbReference type="AlphaFoldDB" id="A0A2G5SGK9"/>
<keyword evidence="2" id="KW-1185">Reference proteome</keyword>
<gene>
    <name evidence="1" type="ORF">B9Z55_027327</name>
</gene>
<dbReference type="Proteomes" id="UP000230233">
    <property type="component" value="Unassembled WGS sequence"/>
</dbReference>
<organism evidence="1 2">
    <name type="scientific">Caenorhabditis nigoni</name>
    <dbReference type="NCBI Taxonomy" id="1611254"/>
    <lineage>
        <taxon>Eukaryota</taxon>
        <taxon>Metazoa</taxon>
        <taxon>Ecdysozoa</taxon>
        <taxon>Nematoda</taxon>
        <taxon>Chromadorea</taxon>
        <taxon>Rhabditida</taxon>
        <taxon>Rhabditina</taxon>
        <taxon>Rhabditomorpha</taxon>
        <taxon>Rhabditoidea</taxon>
        <taxon>Rhabditidae</taxon>
        <taxon>Peloderinae</taxon>
        <taxon>Caenorhabditis</taxon>
    </lineage>
</organism>
<comment type="caution">
    <text evidence="1">The sequence shown here is derived from an EMBL/GenBank/DDBJ whole genome shotgun (WGS) entry which is preliminary data.</text>
</comment>
<accession>A0A2G5SGK9</accession>
<evidence type="ECO:0000313" key="2">
    <source>
        <dbReference type="Proteomes" id="UP000230233"/>
    </source>
</evidence>
<proteinExistence type="predicted"/>
<evidence type="ECO:0000313" key="1">
    <source>
        <dbReference type="EMBL" id="PIC13996.1"/>
    </source>
</evidence>
<dbReference type="EMBL" id="PDUG01000009">
    <property type="protein sequence ID" value="PIC13996.1"/>
    <property type="molecule type" value="Genomic_DNA"/>
</dbReference>